<keyword evidence="1" id="KW-0805">Transcription regulation</keyword>
<dbReference type="PANTHER" id="PTHR30055:SF234">
    <property type="entry name" value="HTH-TYPE TRANSCRIPTIONAL REGULATOR BETI"/>
    <property type="match status" value="1"/>
</dbReference>
<feature type="domain" description="HTH tetR-type" evidence="5">
    <location>
        <begin position="7"/>
        <end position="67"/>
    </location>
</feature>
<evidence type="ECO:0000256" key="1">
    <source>
        <dbReference type="ARBA" id="ARBA00023015"/>
    </source>
</evidence>
<reference evidence="6" key="1">
    <citation type="submission" date="2020-02" db="EMBL/GenBank/DDBJ databases">
        <authorList>
            <person name="Meier V. D."/>
        </authorList>
    </citation>
    <scope>NUCLEOTIDE SEQUENCE</scope>
    <source>
        <strain evidence="6">AVDCRST_MAG88</strain>
    </source>
</reference>
<keyword evidence="2 4" id="KW-0238">DNA-binding</keyword>
<gene>
    <name evidence="6" type="ORF">AVDCRST_MAG88-1282</name>
</gene>
<evidence type="ECO:0000259" key="5">
    <source>
        <dbReference type="PROSITE" id="PS50977"/>
    </source>
</evidence>
<protein>
    <submittedName>
        <fullName evidence="6">Transcriptional regulator, AcrR family</fullName>
    </submittedName>
</protein>
<dbReference type="InterPro" id="IPR050109">
    <property type="entry name" value="HTH-type_TetR-like_transc_reg"/>
</dbReference>
<dbReference type="InterPro" id="IPR001647">
    <property type="entry name" value="HTH_TetR"/>
</dbReference>
<dbReference type="Gene3D" id="1.10.357.10">
    <property type="entry name" value="Tetracycline Repressor, domain 2"/>
    <property type="match status" value="1"/>
</dbReference>
<dbReference type="GO" id="GO:0003700">
    <property type="term" value="F:DNA-binding transcription factor activity"/>
    <property type="evidence" value="ECO:0007669"/>
    <property type="project" value="TreeGrafter"/>
</dbReference>
<keyword evidence="3" id="KW-0804">Transcription</keyword>
<dbReference type="Pfam" id="PF00440">
    <property type="entry name" value="TetR_N"/>
    <property type="match status" value="1"/>
</dbReference>
<dbReference type="AlphaFoldDB" id="A0A6J4UU58"/>
<evidence type="ECO:0000256" key="3">
    <source>
        <dbReference type="ARBA" id="ARBA00023163"/>
    </source>
</evidence>
<dbReference type="GO" id="GO:0000976">
    <property type="term" value="F:transcription cis-regulatory region binding"/>
    <property type="evidence" value="ECO:0007669"/>
    <property type="project" value="TreeGrafter"/>
</dbReference>
<dbReference type="PANTHER" id="PTHR30055">
    <property type="entry name" value="HTH-TYPE TRANSCRIPTIONAL REGULATOR RUTR"/>
    <property type="match status" value="1"/>
</dbReference>
<sequence length="207" mass="22711">MGRPLQPERKADVLVAAVDYVLAHGLADLSLRPLAAAIGTSPRMLLYHFGTKEGLIAEVLSAAGDRQRAMLGTWVTPDAPPAELLARYWAWLSSAEADPYARLFFEVYGLALQGGAFAGFHERLATDWFWFIEGRLRQAGLAADEARLEATLVVATTRGLMLDLLAGRQTGEDRRRVDATMERLIERLAERTARRPHPVMSGEGAIG</sequence>
<dbReference type="PROSITE" id="PS50977">
    <property type="entry name" value="HTH_TETR_2"/>
    <property type="match status" value="1"/>
</dbReference>
<name>A0A6J4UU58_9BACT</name>
<dbReference type="SUPFAM" id="SSF46689">
    <property type="entry name" value="Homeodomain-like"/>
    <property type="match status" value="1"/>
</dbReference>
<proteinExistence type="predicted"/>
<evidence type="ECO:0000256" key="2">
    <source>
        <dbReference type="ARBA" id="ARBA00023125"/>
    </source>
</evidence>
<evidence type="ECO:0000313" key="6">
    <source>
        <dbReference type="EMBL" id="CAA9558231.1"/>
    </source>
</evidence>
<dbReference type="EMBL" id="CADCWM010000432">
    <property type="protein sequence ID" value="CAA9558231.1"/>
    <property type="molecule type" value="Genomic_DNA"/>
</dbReference>
<feature type="DNA-binding region" description="H-T-H motif" evidence="4">
    <location>
        <begin position="30"/>
        <end position="49"/>
    </location>
</feature>
<dbReference type="InterPro" id="IPR009057">
    <property type="entry name" value="Homeodomain-like_sf"/>
</dbReference>
<evidence type="ECO:0000256" key="4">
    <source>
        <dbReference type="PROSITE-ProRule" id="PRU00335"/>
    </source>
</evidence>
<organism evidence="6">
    <name type="scientific">uncultured Thermomicrobiales bacterium</name>
    <dbReference type="NCBI Taxonomy" id="1645740"/>
    <lineage>
        <taxon>Bacteria</taxon>
        <taxon>Pseudomonadati</taxon>
        <taxon>Thermomicrobiota</taxon>
        <taxon>Thermomicrobia</taxon>
        <taxon>Thermomicrobiales</taxon>
        <taxon>environmental samples</taxon>
    </lineage>
</organism>
<accession>A0A6J4UU58</accession>